<dbReference type="GO" id="GO:0016881">
    <property type="term" value="F:acid-amino acid ligase activity"/>
    <property type="evidence" value="ECO:0007669"/>
    <property type="project" value="InterPro"/>
</dbReference>
<evidence type="ECO:0000256" key="3">
    <source>
        <dbReference type="ARBA" id="ARBA00022741"/>
    </source>
</evidence>
<keyword evidence="1 12" id="KW-0436">Ligase</keyword>
<evidence type="ECO:0000256" key="2">
    <source>
        <dbReference type="ARBA" id="ARBA00022618"/>
    </source>
</evidence>
<dbReference type="Proteomes" id="UP000642829">
    <property type="component" value="Unassembled WGS sequence"/>
</dbReference>
<dbReference type="Pfam" id="PF08245">
    <property type="entry name" value="Mur_ligase_M"/>
    <property type="match status" value="1"/>
</dbReference>
<evidence type="ECO:0000259" key="10">
    <source>
        <dbReference type="Pfam" id="PF02875"/>
    </source>
</evidence>
<dbReference type="InterPro" id="IPR004101">
    <property type="entry name" value="Mur_ligase_C"/>
</dbReference>
<keyword evidence="7" id="KW-0131">Cell cycle</keyword>
<evidence type="ECO:0000256" key="8">
    <source>
        <dbReference type="ARBA" id="ARBA00023316"/>
    </source>
</evidence>
<comment type="caution">
    <text evidence="12">The sequence shown here is derived from an EMBL/GenBank/DDBJ whole genome shotgun (WGS) entry which is preliminary data.</text>
</comment>
<keyword evidence="3" id="KW-0547">Nucleotide-binding</keyword>
<dbReference type="SUPFAM" id="SSF53244">
    <property type="entry name" value="MurD-like peptide ligases, peptide-binding domain"/>
    <property type="match status" value="1"/>
</dbReference>
<dbReference type="GO" id="GO:0071555">
    <property type="term" value="P:cell wall organization"/>
    <property type="evidence" value="ECO:0007669"/>
    <property type="project" value="UniProtKB-KW"/>
</dbReference>
<dbReference type="InterPro" id="IPR036615">
    <property type="entry name" value="Mur_ligase_C_dom_sf"/>
</dbReference>
<dbReference type="GO" id="GO:0008360">
    <property type="term" value="P:regulation of cell shape"/>
    <property type="evidence" value="ECO:0007669"/>
    <property type="project" value="UniProtKB-KW"/>
</dbReference>
<keyword evidence="8" id="KW-0961">Cell wall biogenesis/degradation</keyword>
<keyword evidence="4" id="KW-0067">ATP-binding</keyword>
<dbReference type="Pfam" id="PF02875">
    <property type="entry name" value="Mur_ligase_C"/>
    <property type="match status" value="1"/>
</dbReference>
<evidence type="ECO:0000259" key="11">
    <source>
        <dbReference type="Pfam" id="PF08245"/>
    </source>
</evidence>
<evidence type="ECO:0000259" key="9">
    <source>
        <dbReference type="Pfam" id="PF01225"/>
    </source>
</evidence>
<dbReference type="EMBL" id="BMXG01000025">
    <property type="protein sequence ID" value="GHC11326.1"/>
    <property type="molecule type" value="Genomic_DNA"/>
</dbReference>
<organism evidence="12 13">
    <name type="scientific">Cerasicoccus arenae</name>
    <dbReference type="NCBI Taxonomy" id="424488"/>
    <lineage>
        <taxon>Bacteria</taxon>
        <taxon>Pseudomonadati</taxon>
        <taxon>Verrucomicrobiota</taxon>
        <taxon>Opitutia</taxon>
        <taxon>Puniceicoccales</taxon>
        <taxon>Cerasicoccaceae</taxon>
        <taxon>Cerasicoccus</taxon>
    </lineage>
</organism>
<dbReference type="AlphaFoldDB" id="A0A8J3DIF1"/>
<feature type="domain" description="Mur ligase N-terminal catalytic" evidence="9">
    <location>
        <begin position="26"/>
        <end position="73"/>
    </location>
</feature>
<reference evidence="12" key="2">
    <citation type="submission" date="2020-09" db="EMBL/GenBank/DDBJ databases">
        <authorList>
            <person name="Sun Q."/>
            <person name="Kim S."/>
        </authorList>
    </citation>
    <scope>NUCLEOTIDE SEQUENCE</scope>
    <source>
        <strain evidence="12">KCTC 12870</strain>
    </source>
</reference>
<dbReference type="SUPFAM" id="SSF63418">
    <property type="entry name" value="MurE/MurF N-terminal domain"/>
    <property type="match status" value="1"/>
</dbReference>
<keyword evidence="13" id="KW-1185">Reference proteome</keyword>
<evidence type="ECO:0000313" key="13">
    <source>
        <dbReference type="Proteomes" id="UP000642829"/>
    </source>
</evidence>
<evidence type="ECO:0000256" key="5">
    <source>
        <dbReference type="ARBA" id="ARBA00022960"/>
    </source>
</evidence>
<keyword evidence="5" id="KW-0133">Cell shape</keyword>
<protein>
    <submittedName>
        <fullName evidence="12">UDP-N-acetylmuramoyl-tripeptide--D-alanyl-D-alanine ligase</fullName>
    </submittedName>
</protein>
<dbReference type="InterPro" id="IPR000713">
    <property type="entry name" value="Mur_ligase_N"/>
</dbReference>
<dbReference type="Pfam" id="PF01225">
    <property type="entry name" value="Mur_ligase"/>
    <property type="match status" value="1"/>
</dbReference>
<dbReference type="InterPro" id="IPR051046">
    <property type="entry name" value="MurCDEF_CellWall_CoF430Synth"/>
</dbReference>
<dbReference type="PANTHER" id="PTHR43024">
    <property type="entry name" value="UDP-N-ACETYLMURAMOYL-TRIPEPTIDE--D-ALANYL-D-ALANINE LIGASE"/>
    <property type="match status" value="1"/>
</dbReference>
<dbReference type="RefSeq" id="WP_200163139.1">
    <property type="nucleotide sequence ID" value="NZ_BMXG01000025.1"/>
</dbReference>
<dbReference type="GO" id="GO:0051301">
    <property type="term" value="P:cell division"/>
    <property type="evidence" value="ECO:0007669"/>
    <property type="project" value="UniProtKB-KW"/>
</dbReference>
<sequence length="468" mass="50633">MPAFSPQLLAEWTTGQWMGAQPNTEIRGFCHDTRKLRPGDCFVALKTEQRDGHDFLASARDAGAAAALVSNPREDIYFPQLVVEDSLLAFQTIAHQHRHAFSGKVIGVTGSCGKTSTKDLLAHLLGASCLRTEKNLNNTLGVPLTLTSIDPDKHEYAVVEAGINQPGEMTVLGGMIAPDFAVVTMIGPAHMEKLGSMANIAHEKAELIRFAVPGASLFCGGDCLKYEAFHHFSGEIFAVCETCEESPALDYTEYRSCFRFFREGETTRVQIFSALFAGQFVINAVLTSGMVSNVVLAVLTAIRCGAKWPSIEQRLLTWQPGADRGAVYHFQDNLYYVDCYNANPASMRDALDTFAALTPPEMPRLYVLGGMKELGDSTELMHRKVGAELTFRPEDRAVLVGDEGEAYADGLREAGAQPAQLTLAIDTASAHDAVDGFSGALFLKGSRAYALEALLPAGVLKQKEAAAC</sequence>
<feature type="domain" description="Mur ligase C-terminal" evidence="10">
    <location>
        <begin position="332"/>
        <end position="427"/>
    </location>
</feature>
<dbReference type="GO" id="GO:0005524">
    <property type="term" value="F:ATP binding"/>
    <property type="evidence" value="ECO:0007669"/>
    <property type="project" value="UniProtKB-KW"/>
</dbReference>
<evidence type="ECO:0000256" key="1">
    <source>
        <dbReference type="ARBA" id="ARBA00022598"/>
    </source>
</evidence>
<keyword evidence="6" id="KW-0573">Peptidoglycan synthesis</keyword>
<reference evidence="12" key="1">
    <citation type="journal article" date="2014" name="Int. J. Syst. Evol. Microbiol.">
        <title>Complete genome sequence of Corynebacterium casei LMG S-19264T (=DSM 44701T), isolated from a smear-ripened cheese.</title>
        <authorList>
            <consortium name="US DOE Joint Genome Institute (JGI-PGF)"/>
            <person name="Walter F."/>
            <person name="Albersmeier A."/>
            <person name="Kalinowski J."/>
            <person name="Ruckert C."/>
        </authorList>
    </citation>
    <scope>NUCLEOTIDE SEQUENCE</scope>
    <source>
        <strain evidence="12">KCTC 12870</strain>
    </source>
</reference>
<gene>
    <name evidence="12" type="primary">murF</name>
    <name evidence="12" type="ORF">GCM10007047_30820</name>
</gene>
<evidence type="ECO:0000256" key="7">
    <source>
        <dbReference type="ARBA" id="ARBA00023306"/>
    </source>
</evidence>
<proteinExistence type="predicted"/>
<dbReference type="GO" id="GO:0009252">
    <property type="term" value="P:peptidoglycan biosynthetic process"/>
    <property type="evidence" value="ECO:0007669"/>
    <property type="project" value="UniProtKB-KW"/>
</dbReference>
<dbReference type="Gene3D" id="3.90.190.20">
    <property type="entry name" value="Mur ligase, C-terminal domain"/>
    <property type="match status" value="1"/>
</dbReference>
<feature type="domain" description="Mur ligase central" evidence="11">
    <location>
        <begin position="108"/>
        <end position="287"/>
    </location>
</feature>
<evidence type="ECO:0000313" key="12">
    <source>
        <dbReference type="EMBL" id="GHC11326.1"/>
    </source>
</evidence>
<dbReference type="InterPro" id="IPR013221">
    <property type="entry name" value="Mur_ligase_cen"/>
</dbReference>
<dbReference type="Gene3D" id="3.40.1390.10">
    <property type="entry name" value="MurE/MurF, N-terminal domain"/>
    <property type="match status" value="1"/>
</dbReference>
<dbReference type="InterPro" id="IPR036565">
    <property type="entry name" value="Mur-like_cat_sf"/>
</dbReference>
<dbReference type="Gene3D" id="3.40.1190.10">
    <property type="entry name" value="Mur-like, catalytic domain"/>
    <property type="match status" value="1"/>
</dbReference>
<evidence type="ECO:0000256" key="6">
    <source>
        <dbReference type="ARBA" id="ARBA00022984"/>
    </source>
</evidence>
<evidence type="ECO:0000256" key="4">
    <source>
        <dbReference type="ARBA" id="ARBA00022840"/>
    </source>
</evidence>
<keyword evidence="2" id="KW-0132">Cell division</keyword>
<dbReference type="PANTHER" id="PTHR43024:SF1">
    <property type="entry name" value="UDP-N-ACETYLMURAMOYL-TRIPEPTIDE--D-ALANYL-D-ALANINE LIGASE"/>
    <property type="match status" value="1"/>
</dbReference>
<name>A0A8J3DIF1_9BACT</name>
<accession>A0A8J3DIF1</accession>
<dbReference type="SUPFAM" id="SSF53623">
    <property type="entry name" value="MurD-like peptide ligases, catalytic domain"/>
    <property type="match status" value="1"/>
</dbReference>
<dbReference type="InterPro" id="IPR035911">
    <property type="entry name" value="MurE/MurF_N"/>
</dbReference>